<keyword evidence="1" id="KW-1133">Transmembrane helix</keyword>
<dbReference type="STRING" id="28083.Lbir_0090"/>
<evidence type="ECO:0000313" key="4">
    <source>
        <dbReference type="EMBL" id="STX30816.1"/>
    </source>
</evidence>
<keyword evidence="5" id="KW-1185">Reference proteome</keyword>
<organism evidence="4 6">
    <name type="scientific">Legionella birminghamensis</name>
    <dbReference type="NCBI Taxonomy" id="28083"/>
    <lineage>
        <taxon>Bacteria</taxon>
        <taxon>Pseudomonadati</taxon>
        <taxon>Pseudomonadota</taxon>
        <taxon>Gammaproteobacteria</taxon>
        <taxon>Legionellales</taxon>
        <taxon>Legionellaceae</taxon>
        <taxon>Legionella</taxon>
    </lineage>
</organism>
<reference evidence="3 5" key="1">
    <citation type="submission" date="2015-11" db="EMBL/GenBank/DDBJ databases">
        <title>Genomic analysis of 38 Legionella species identifies large and diverse effector repertoires.</title>
        <authorList>
            <person name="Burstein D."/>
            <person name="Amaro F."/>
            <person name="Zusman T."/>
            <person name="Lifshitz Z."/>
            <person name="Cohen O."/>
            <person name="Gilbert J.A."/>
            <person name="Pupko T."/>
            <person name="Shuman H.A."/>
            <person name="Segal G."/>
        </authorList>
    </citation>
    <scope>NUCLEOTIDE SEQUENCE [LARGE SCALE GENOMIC DNA]</scope>
    <source>
        <strain evidence="3 5">CDC#1407-AL-14</strain>
    </source>
</reference>
<dbReference type="RefSeq" id="WP_083503034.1">
    <property type="nucleotide sequence ID" value="NZ_CAAAHV010000030.1"/>
</dbReference>
<dbReference type="EMBL" id="UGNW01000001">
    <property type="protein sequence ID" value="STX30816.1"/>
    <property type="molecule type" value="Genomic_DNA"/>
</dbReference>
<sequence>MEAKTNYTIVGLTVVILTAALLASALWLSVGFDQKKYKIYAVYIHEAVSGLTEDSPVKYNGVPVGSVSKIELSQIDPQQVKILLKIEDGTPITTSTTATLISQGITGTTYVGLSATSSDLTPLKKIPKEPYPIIPAKPSLFYQLDSVLKEVAENVNGVTVKINKIFDDENALYIKNTLKNLEGFSDVVAKNNQVINHTLKSTETLTRNIAKASKDLPGIIQDVKEGVGKLNAMTEQISLAGEKVGTAMDAGKTALDKISQQTIPPAVVLLRRLNNIAANLEQVSNLMRQNPAVVVRGTAAPKAGPGE</sequence>
<dbReference type="Pfam" id="PF02470">
    <property type="entry name" value="MlaD"/>
    <property type="match status" value="1"/>
</dbReference>
<protein>
    <submittedName>
        <fullName evidence="4">ABC transport system periplasmic substrate binding protein</fullName>
    </submittedName>
</protein>
<evidence type="ECO:0000256" key="1">
    <source>
        <dbReference type="SAM" id="Phobius"/>
    </source>
</evidence>
<gene>
    <name evidence="3" type="ORF">Lbir_0090</name>
    <name evidence="4" type="ORF">NCTC12437_00579</name>
</gene>
<evidence type="ECO:0000259" key="2">
    <source>
        <dbReference type="Pfam" id="PF02470"/>
    </source>
</evidence>
<evidence type="ECO:0000313" key="3">
    <source>
        <dbReference type="EMBL" id="KTC76021.1"/>
    </source>
</evidence>
<keyword evidence="1" id="KW-0472">Membrane</keyword>
<dbReference type="PANTHER" id="PTHR36698">
    <property type="entry name" value="BLL5892 PROTEIN"/>
    <property type="match status" value="1"/>
</dbReference>
<dbReference type="Proteomes" id="UP000255066">
    <property type="component" value="Unassembled WGS sequence"/>
</dbReference>
<feature type="transmembrane region" description="Helical" evidence="1">
    <location>
        <begin position="6"/>
        <end position="28"/>
    </location>
</feature>
<name>A0A378I7R5_9GAMM</name>
<accession>A0A378I7R5</accession>
<evidence type="ECO:0000313" key="6">
    <source>
        <dbReference type="Proteomes" id="UP000255066"/>
    </source>
</evidence>
<dbReference type="Proteomes" id="UP000054735">
    <property type="component" value="Unassembled WGS sequence"/>
</dbReference>
<dbReference type="OrthoDB" id="9806984at2"/>
<evidence type="ECO:0000313" key="5">
    <source>
        <dbReference type="Proteomes" id="UP000054735"/>
    </source>
</evidence>
<dbReference type="EMBL" id="LNXT01000001">
    <property type="protein sequence ID" value="KTC76021.1"/>
    <property type="molecule type" value="Genomic_DNA"/>
</dbReference>
<dbReference type="AlphaFoldDB" id="A0A378I7R5"/>
<proteinExistence type="predicted"/>
<keyword evidence="1" id="KW-0812">Transmembrane</keyword>
<dbReference type="InterPro" id="IPR003399">
    <property type="entry name" value="Mce/MlaD"/>
</dbReference>
<reference evidence="4 6" key="2">
    <citation type="submission" date="2018-06" db="EMBL/GenBank/DDBJ databases">
        <authorList>
            <consortium name="Pathogen Informatics"/>
            <person name="Doyle S."/>
        </authorList>
    </citation>
    <scope>NUCLEOTIDE SEQUENCE [LARGE SCALE GENOMIC DNA]</scope>
    <source>
        <strain evidence="4 6">NCTC12437</strain>
    </source>
</reference>
<feature type="domain" description="Mce/MlaD" evidence="2">
    <location>
        <begin position="40"/>
        <end position="114"/>
    </location>
</feature>
<dbReference type="PANTHER" id="PTHR36698:SF2">
    <property type="entry name" value="MCE_MLAD DOMAIN-CONTAINING PROTEIN"/>
    <property type="match status" value="1"/>
</dbReference>